<evidence type="ECO:0000313" key="2">
    <source>
        <dbReference type="Proteomes" id="UP001633002"/>
    </source>
</evidence>
<dbReference type="SUPFAM" id="SSF56219">
    <property type="entry name" value="DNase I-like"/>
    <property type="match status" value="1"/>
</dbReference>
<evidence type="ECO:0000313" key="1">
    <source>
        <dbReference type="EMBL" id="KAL3675386.1"/>
    </source>
</evidence>
<comment type="caution">
    <text evidence="1">The sequence shown here is derived from an EMBL/GenBank/DDBJ whole genome shotgun (WGS) entry which is preliminary data.</text>
</comment>
<evidence type="ECO:0008006" key="3">
    <source>
        <dbReference type="Google" id="ProtNLM"/>
    </source>
</evidence>
<proteinExistence type="predicted"/>
<dbReference type="Proteomes" id="UP001633002">
    <property type="component" value="Unassembled WGS sequence"/>
</dbReference>
<dbReference type="AlphaFoldDB" id="A0ABD3GC03"/>
<dbReference type="Gene3D" id="3.60.10.10">
    <property type="entry name" value="Endonuclease/exonuclease/phosphatase"/>
    <property type="match status" value="1"/>
</dbReference>
<protein>
    <recommendedName>
        <fullName evidence="3">Endonuclease/exonuclease/phosphatase domain-containing protein</fullName>
    </recommendedName>
</protein>
<sequence>MVGERFKVGTWNTNGLGGENRLGVVQSWLKGESRFRKVLAIQELKTKEETAEFNLRRLIPNAPVVVDYAENEQGGAALLLHHSLKILTKGVRGSGNCAWARTEIDGEIVGFASEYGPHHWDERMNLFRWIKDLGSGENWVFLGTAIWSLTPETQRVHLPYSKVHHFRTKEVFKAFREKDRNKITGLRSKKEKLGEFRSTLNSLQSDTVLEEYRILEKEVREAEFLEASVLKRKSRVKWITEGKANCRYFFHCMKAKQDQKKLTVLKTDEGELGDDEVKIMQKIKKFYQQLYTQPEIVEEDREHRKQVLTLIRQFVREGEGTRNSSRKNGQR</sequence>
<gene>
    <name evidence="1" type="ORF">R1sor_025334</name>
</gene>
<accession>A0ABD3GC03</accession>
<keyword evidence="2" id="KW-1185">Reference proteome</keyword>
<organism evidence="1 2">
    <name type="scientific">Riccia sorocarpa</name>
    <dbReference type="NCBI Taxonomy" id="122646"/>
    <lineage>
        <taxon>Eukaryota</taxon>
        <taxon>Viridiplantae</taxon>
        <taxon>Streptophyta</taxon>
        <taxon>Embryophyta</taxon>
        <taxon>Marchantiophyta</taxon>
        <taxon>Marchantiopsida</taxon>
        <taxon>Marchantiidae</taxon>
        <taxon>Marchantiales</taxon>
        <taxon>Ricciaceae</taxon>
        <taxon>Riccia</taxon>
    </lineage>
</organism>
<reference evidence="1 2" key="1">
    <citation type="submission" date="2024-09" db="EMBL/GenBank/DDBJ databases">
        <title>Chromosome-scale assembly of Riccia sorocarpa.</title>
        <authorList>
            <person name="Paukszto L."/>
        </authorList>
    </citation>
    <scope>NUCLEOTIDE SEQUENCE [LARGE SCALE GENOMIC DNA]</scope>
    <source>
        <strain evidence="1">LP-2024</strain>
        <tissue evidence="1">Aerial parts of the thallus</tissue>
    </source>
</reference>
<dbReference type="InterPro" id="IPR036691">
    <property type="entry name" value="Endo/exonu/phosph_ase_sf"/>
</dbReference>
<dbReference type="EMBL" id="JBJQOH010000008">
    <property type="protein sequence ID" value="KAL3675386.1"/>
    <property type="molecule type" value="Genomic_DNA"/>
</dbReference>
<name>A0ABD3GC03_9MARC</name>